<dbReference type="InterPro" id="IPR000524">
    <property type="entry name" value="Tscrpt_reg_HTH_GntR"/>
</dbReference>
<evidence type="ECO:0000256" key="2">
    <source>
        <dbReference type="ARBA" id="ARBA00023015"/>
    </source>
</evidence>
<evidence type="ECO:0000313" key="8">
    <source>
        <dbReference type="Proteomes" id="UP000189229"/>
    </source>
</evidence>
<dbReference type="InterPro" id="IPR036390">
    <property type="entry name" value="WH_DNA-bd_sf"/>
</dbReference>
<dbReference type="GO" id="GO:0003677">
    <property type="term" value="F:DNA binding"/>
    <property type="evidence" value="ECO:0007669"/>
    <property type="project" value="UniProtKB-KW"/>
</dbReference>
<dbReference type="PRINTS" id="PR00035">
    <property type="entry name" value="HTHGNTR"/>
</dbReference>
<evidence type="ECO:0000256" key="3">
    <source>
        <dbReference type="ARBA" id="ARBA00023125"/>
    </source>
</evidence>
<dbReference type="PANTHER" id="PTHR46577">
    <property type="entry name" value="HTH-TYPE TRANSCRIPTIONAL REGULATORY PROTEIN GABR"/>
    <property type="match status" value="1"/>
</dbReference>
<accession>A0A1V3XTV6</accession>
<gene>
    <name evidence="7" type="ORF">BZL30_0556</name>
</gene>
<dbReference type="PANTHER" id="PTHR46577:SF1">
    <property type="entry name" value="HTH-TYPE TRANSCRIPTIONAL REGULATORY PROTEIN GABR"/>
    <property type="match status" value="1"/>
</dbReference>
<dbReference type="SUPFAM" id="SSF46785">
    <property type="entry name" value="Winged helix' DNA-binding domain"/>
    <property type="match status" value="1"/>
</dbReference>
<feature type="domain" description="HTH gntR-type" evidence="6">
    <location>
        <begin position="11"/>
        <end position="79"/>
    </location>
</feature>
<protein>
    <submittedName>
        <fullName evidence="7">Bacterial regulatory s, gntR family protein</fullName>
    </submittedName>
</protein>
<evidence type="ECO:0000259" key="6">
    <source>
        <dbReference type="PROSITE" id="PS50949"/>
    </source>
</evidence>
<evidence type="ECO:0000313" key="7">
    <source>
        <dbReference type="EMBL" id="OOK82522.1"/>
    </source>
</evidence>
<dbReference type="EMBL" id="MVBM01000001">
    <property type="protein sequence ID" value="OOK82522.1"/>
    <property type="molecule type" value="Genomic_DNA"/>
</dbReference>
<organism evidence="7 8">
    <name type="scientific">Mycobacterium kansasii</name>
    <dbReference type="NCBI Taxonomy" id="1768"/>
    <lineage>
        <taxon>Bacteria</taxon>
        <taxon>Bacillati</taxon>
        <taxon>Actinomycetota</taxon>
        <taxon>Actinomycetes</taxon>
        <taxon>Mycobacteriales</taxon>
        <taxon>Mycobacteriaceae</taxon>
        <taxon>Mycobacterium</taxon>
    </lineage>
</organism>
<dbReference type="InterPro" id="IPR036388">
    <property type="entry name" value="WH-like_DNA-bd_sf"/>
</dbReference>
<evidence type="ECO:0000256" key="4">
    <source>
        <dbReference type="ARBA" id="ARBA00023163"/>
    </source>
</evidence>
<sequence>MDLHLELPPNRGRRAALEDALRQAIRDGRLASGERLPSSRALAGQLGVARGTVVESYAQLTAEGYLRTRPGAVTEVAHGPGVRPHPGAEPVAPASPPISAWAGPT</sequence>
<evidence type="ECO:0000256" key="5">
    <source>
        <dbReference type="SAM" id="MobiDB-lite"/>
    </source>
</evidence>
<dbReference type="AlphaFoldDB" id="A0A1V3XTV6"/>
<evidence type="ECO:0000256" key="1">
    <source>
        <dbReference type="ARBA" id="ARBA00022898"/>
    </source>
</evidence>
<reference evidence="7 8" key="1">
    <citation type="submission" date="2017-02" db="EMBL/GenBank/DDBJ databases">
        <title>Complete genome sequences of Mycobacterium kansasii strains isolated from rhesus macaques.</title>
        <authorList>
            <person name="Panda A."/>
            <person name="Nagaraj S."/>
            <person name="Zhao X."/>
            <person name="Tettelin H."/>
            <person name="Detolla L.J."/>
        </authorList>
    </citation>
    <scope>NUCLEOTIDE SEQUENCE [LARGE SCALE GENOMIC DNA]</scope>
    <source>
        <strain evidence="7 8">11-3813</strain>
    </source>
</reference>
<keyword evidence="2" id="KW-0805">Transcription regulation</keyword>
<dbReference type="SMART" id="SM00345">
    <property type="entry name" value="HTH_GNTR"/>
    <property type="match status" value="1"/>
</dbReference>
<dbReference type="Proteomes" id="UP000189229">
    <property type="component" value="Unassembled WGS sequence"/>
</dbReference>
<keyword evidence="3" id="KW-0238">DNA-binding</keyword>
<dbReference type="Gene3D" id="1.10.10.10">
    <property type="entry name" value="Winged helix-like DNA-binding domain superfamily/Winged helix DNA-binding domain"/>
    <property type="match status" value="1"/>
</dbReference>
<feature type="region of interest" description="Disordered" evidence="5">
    <location>
        <begin position="77"/>
        <end position="105"/>
    </location>
</feature>
<dbReference type="PROSITE" id="PS50949">
    <property type="entry name" value="HTH_GNTR"/>
    <property type="match status" value="1"/>
</dbReference>
<comment type="caution">
    <text evidence="7">The sequence shown here is derived from an EMBL/GenBank/DDBJ whole genome shotgun (WGS) entry which is preliminary data.</text>
</comment>
<dbReference type="Pfam" id="PF00392">
    <property type="entry name" value="GntR"/>
    <property type="match status" value="1"/>
</dbReference>
<proteinExistence type="predicted"/>
<dbReference type="InterPro" id="IPR051446">
    <property type="entry name" value="HTH_trans_reg/aminotransferase"/>
</dbReference>
<keyword evidence="4" id="KW-0804">Transcription</keyword>
<name>A0A1V3XTV6_MYCKA</name>
<keyword evidence="1" id="KW-0663">Pyridoxal phosphate</keyword>
<dbReference type="GO" id="GO:0003700">
    <property type="term" value="F:DNA-binding transcription factor activity"/>
    <property type="evidence" value="ECO:0007669"/>
    <property type="project" value="InterPro"/>
</dbReference>
<dbReference type="CDD" id="cd07377">
    <property type="entry name" value="WHTH_GntR"/>
    <property type="match status" value="1"/>
</dbReference>